<feature type="compositionally biased region" description="Pro residues" evidence="1">
    <location>
        <begin position="57"/>
        <end position="66"/>
    </location>
</feature>
<dbReference type="OrthoDB" id="430364at2759"/>
<evidence type="ECO:0000259" key="2">
    <source>
        <dbReference type="Pfam" id="PF16213"/>
    </source>
</evidence>
<dbReference type="GO" id="GO:0005802">
    <property type="term" value="C:trans-Golgi network"/>
    <property type="evidence" value="ECO:0007669"/>
    <property type="project" value="TreeGrafter"/>
</dbReference>
<evidence type="ECO:0000313" key="4">
    <source>
        <dbReference type="Proteomes" id="UP000729402"/>
    </source>
</evidence>
<sequence length="363" mass="39501">MASAAGAAPPTPPESDPRLVEAFVPFLEKLIKNASWRNKAHSKLSHTAKSILDRLQNPPPPPPPPATTQTPSTPTSPTTPTSSSSQPGPLRTLSLADSELLLGPVSSALGSGSAKLAEAALELLHRLIAHSYIHGEADPSADPSAQLVASLLDAACNALHLDDEHIELLLLKTLLSAVTSTSVCLHGDCLLRAVRACYDMYLGSRSVVNQATAKASLVQMLVIVFRRMEADSSTVPVQPIVVADVIELPDAASGTSPAADANFVQGFISKIIGDLMVRSHRWPGRLHQQLQVEVGQWLMMVHLRQQRQQRKGQIQQICLIRQTRTCLMPSTGRSACTKRLLRVVRMSLVWRGQWWAHWMMMLM</sequence>
<dbReference type="GO" id="GO:0005829">
    <property type="term" value="C:cytosol"/>
    <property type="evidence" value="ECO:0007669"/>
    <property type="project" value="TreeGrafter"/>
</dbReference>
<feature type="domain" description="Mon2/Sec7/BIG1-like dimerisation and cyclophilin-binding" evidence="2">
    <location>
        <begin position="18"/>
        <end position="231"/>
    </location>
</feature>
<feature type="compositionally biased region" description="Low complexity" evidence="1">
    <location>
        <begin position="67"/>
        <end position="87"/>
    </location>
</feature>
<reference evidence="3" key="2">
    <citation type="submission" date="2021-02" db="EMBL/GenBank/DDBJ databases">
        <authorList>
            <person name="Kimball J.A."/>
            <person name="Haas M.W."/>
            <person name="Macchietto M."/>
            <person name="Kono T."/>
            <person name="Duquette J."/>
            <person name="Shao M."/>
        </authorList>
    </citation>
    <scope>NUCLEOTIDE SEQUENCE</scope>
    <source>
        <tissue evidence="3">Fresh leaf tissue</tissue>
    </source>
</reference>
<dbReference type="EMBL" id="JAAALK010000079">
    <property type="protein sequence ID" value="KAG8096799.1"/>
    <property type="molecule type" value="Genomic_DNA"/>
</dbReference>
<organism evidence="3 4">
    <name type="scientific">Zizania palustris</name>
    <name type="common">Northern wild rice</name>
    <dbReference type="NCBI Taxonomy" id="103762"/>
    <lineage>
        <taxon>Eukaryota</taxon>
        <taxon>Viridiplantae</taxon>
        <taxon>Streptophyta</taxon>
        <taxon>Embryophyta</taxon>
        <taxon>Tracheophyta</taxon>
        <taxon>Spermatophyta</taxon>
        <taxon>Magnoliopsida</taxon>
        <taxon>Liliopsida</taxon>
        <taxon>Poales</taxon>
        <taxon>Poaceae</taxon>
        <taxon>BOP clade</taxon>
        <taxon>Oryzoideae</taxon>
        <taxon>Oryzeae</taxon>
        <taxon>Zizaniinae</taxon>
        <taxon>Zizania</taxon>
    </lineage>
</organism>
<comment type="caution">
    <text evidence="3">The sequence shown here is derived from an EMBL/GenBank/DDBJ whole genome shotgun (WGS) entry which is preliminary data.</text>
</comment>
<protein>
    <recommendedName>
        <fullName evidence="2">Mon2/Sec7/BIG1-like dimerisation and cyclophilin-binding domain-containing protein</fullName>
    </recommendedName>
</protein>
<dbReference type="Proteomes" id="UP000729402">
    <property type="component" value="Unassembled WGS sequence"/>
</dbReference>
<reference evidence="3" key="1">
    <citation type="journal article" date="2021" name="bioRxiv">
        <title>Whole Genome Assembly and Annotation of Northern Wild Rice, Zizania palustris L., Supports a Whole Genome Duplication in the Zizania Genus.</title>
        <authorList>
            <person name="Haas M."/>
            <person name="Kono T."/>
            <person name="Macchietto M."/>
            <person name="Millas R."/>
            <person name="McGilp L."/>
            <person name="Shao M."/>
            <person name="Duquette J."/>
            <person name="Hirsch C.N."/>
            <person name="Kimball J."/>
        </authorList>
    </citation>
    <scope>NUCLEOTIDE SEQUENCE</scope>
    <source>
        <tissue evidence="3">Fresh leaf tissue</tissue>
    </source>
</reference>
<keyword evidence="4" id="KW-1185">Reference proteome</keyword>
<dbReference type="AlphaFoldDB" id="A0A8J5WXJ7"/>
<evidence type="ECO:0000313" key="3">
    <source>
        <dbReference type="EMBL" id="KAG8096799.1"/>
    </source>
</evidence>
<proteinExistence type="predicted"/>
<dbReference type="Pfam" id="PF16213">
    <property type="entry name" value="DCB"/>
    <property type="match status" value="1"/>
</dbReference>
<name>A0A8J5WXJ7_ZIZPA</name>
<accession>A0A8J5WXJ7</accession>
<dbReference type="PANTHER" id="PTHR10663:SF375">
    <property type="entry name" value="LD29171P"/>
    <property type="match status" value="1"/>
</dbReference>
<evidence type="ECO:0000256" key="1">
    <source>
        <dbReference type="SAM" id="MobiDB-lite"/>
    </source>
</evidence>
<gene>
    <name evidence="3" type="ORF">GUJ93_ZPchr0013g36336</name>
</gene>
<feature type="region of interest" description="Disordered" evidence="1">
    <location>
        <begin position="37"/>
        <end position="91"/>
    </location>
</feature>
<dbReference type="InterPro" id="IPR032629">
    <property type="entry name" value="DCB_dom"/>
</dbReference>
<dbReference type="PANTHER" id="PTHR10663">
    <property type="entry name" value="GUANYL-NUCLEOTIDE EXCHANGE FACTOR"/>
    <property type="match status" value="1"/>
</dbReference>